<keyword evidence="2" id="KW-1185">Reference proteome</keyword>
<dbReference type="EMBL" id="CM042054">
    <property type="protein sequence ID" value="KAI3706811.1"/>
    <property type="molecule type" value="Genomic_DNA"/>
</dbReference>
<proteinExistence type="predicted"/>
<dbReference type="Proteomes" id="UP001055879">
    <property type="component" value="Linkage Group LG08"/>
</dbReference>
<name>A0ACB9ABA0_ARCLA</name>
<accession>A0ACB9ABA0</accession>
<gene>
    <name evidence="1" type="ORF">L6452_24790</name>
</gene>
<organism evidence="1 2">
    <name type="scientific">Arctium lappa</name>
    <name type="common">Greater burdock</name>
    <name type="synonym">Lappa major</name>
    <dbReference type="NCBI Taxonomy" id="4217"/>
    <lineage>
        <taxon>Eukaryota</taxon>
        <taxon>Viridiplantae</taxon>
        <taxon>Streptophyta</taxon>
        <taxon>Embryophyta</taxon>
        <taxon>Tracheophyta</taxon>
        <taxon>Spermatophyta</taxon>
        <taxon>Magnoliopsida</taxon>
        <taxon>eudicotyledons</taxon>
        <taxon>Gunneridae</taxon>
        <taxon>Pentapetalae</taxon>
        <taxon>asterids</taxon>
        <taxon>campanulids</taxon>
        <taxon>Asterales</taxon>
        <taxon>Asteraceae</taxon>
        <taxon>Carduoideae</taxon>
        <taxon>Cardueae</taxon>
        <taxon>Arctiinae</taxon>
        <taxon>Arctium</taxon>
    </lineage>
</organism>
<reference evidence="1 2" key="2">
    <citation type="journal article" date="2022" name="Mol. Ecol. Resour.">
        <title>The genomes of chicory, endive, great burdock and yacon provide insights into Asteraceae paleo-polyploidization history and plant inulin production.</title>
        <authorList>
            <person name="Fan W."/>
            <person name="Wang S."/>
            <person name="Wang H."/>
            <person name="Wang A."/>
            <person name="Jiang F."/>
            <person name="Liu H."/>
            <person name="Zhao H."/>
            <person name="Xu D."/>
            <person name="Zhang Y."/>
        </authorList>
    </citation>
    <scope>NUCLEOTIDE SEQUENCE [LARGE SCALE GENOMIC DNA]</scope>
    <source>
        <strain evidence="2">cv. Niubang</strain>
    </source>
</reference>
<evidence type="ECO:0000313" key="1">
    <source>
        <dbReference type="EMBL" id="KAI3706811.1"/>
    </source>
</evidence>
<comment type="caution">
    <text evidence="1">The sequence shown here is derived from an EMBL/GenBank/DDBJ whole genome shotgun (WGS) entry which is preliminary data.</text>
</comment>
<sequence>MEEQELKELLTYCWPSSKAGGLEEGLVRRRHKATLPQPHKASKAQSHSRTVTDRAVMLMPVIDCDSPICRFEMVINRWNSYTERLSSISIHLRIGDLRSERRGVEDAR</sequence>
<reference evidence="2" key="1">
    <citation type="journal article" date="2022" name="Mol. Ecol. Resour.">
        <title>The genomes of chicory, endive, great burdock and yacon provide insights into Asteraceae palaeo-polyploidization history and plant inulin production.</title>
        <authorList>
            <person name="Fan W."/>
            <person name="Wang S."/>
            <person name="Wang H."/>
            <person name="Wang A."/>
            <person name="Jiang F."/>
            <person name="Liu H."/>
            <person name="Zhao H."/>
            <person name="Xu D."/>
            <person name="Zhang Y."/>
        </authorList>
    </citation>
    <scope>NUCLEOTIDE SEQUENCE [LARGE SCALE GENOMIC DNA]</scope>
    <source>
        <strain evidence="2">cv. Niubang</strain>
    </source>
</reference>
<evidence type="ECO:0000313" key="2">
    <source>
        <dbReference type="Proteomes" id="UP001055879"/>
    </source>
</evidence>
<protein>
    <submittedName>
        <fullName evidence="1">Uncharacterized protein</fullName>
    </submittedName>
</protein>